<dbReference type="SUPFAM" id="SSF53659">
    <property type="entry name" value="Isocitrate/Isopropylmalate dehydrogenase-like"/>
    <property type="match status" value="1"/>
</dbReference>
<sequence length="359" mass="39538">MANYKLGVLYGDGIGPEIVKASVEVLKAATQQANNGTTFEYKELPMGWEGIKKYNDPVPEITKKGLEDTNGWLMAPHDSAAYPDEHRISKRNPSGELRHHFDLYSNVRPSRALPGTTSLVGNADLVVFRENTEGFLSDRNMYKGTGEYMVNKDVALVTGVFTRQATERIAHEAFKLAMTRRKKVTIVHKANVIKFAYELFRDVCYEVGEKYYPEVEVNDFHIDAMTAHLVRRAEEFDVIVTTNLFGDILSDLAGELVGSLGLSASLNTNGEQAMAQAAHGSAPDIAGQNVANPTSMLLSTVMLLQWLANHHDDHHLNVIAEVIENAVLQTIAEGPTTRDLGGTASTTEFTEAVITRMQA</sequence>
<dbReference type="GO" id="GO:0006102">
    <property type="term" value="P:isocitrate metabolic process"/>
    <property type="evidence" value="ECO:0007669"/>
    <property type="project" value="TreeGrafter"/>
</dbReference>
<name>A0A437KBB4_9BACI</name>
<keyword evidence="5" id="KW-1185">Reference proteome</keyword>
<comment type="caution">
    <text evidence="4">The sequence shown here is derived from an EMBL/GenBank/DDBJ whole genome shotgun (WGS) entry which is preliminary data.</text>
</comment>
<dbReference type="InterPro" id="IPR024084">
    <property type="entry name" value="IsoPropMal-DH-like_dom"/>
</dbReference>
<keyword evidence="2" id="KW-0560">Oxidoreductase</keyword>
<dbReference type="GO" id="GO:0000287">
    <property type="term" value="F:magnesium ion binding"/>
    <property type="evidence" value="ECO:0007669"/>
    <property type="project" value="InterPro"/>
</dbReference>
<dbReference type="Gene3D" id="3.40.718.10">
    <property type="entry name" value="Isopropylmalate Dehydrogenase"/>
    <property type="match status" value="1"/>
</dbReference>
<proteinExistence type="inferred from homology"/>
<organism evidence="4 5">
    <name type="scientific">Niallia taxi</name>
    <dbReference type="NCBI Taxonomy" id="2499688"/>
    <lineage>
        <taxon>Bacteria</taxon>
        <taxon>Bacillati</taxon>
        <taxon>Bacillota</taxon>
        <taxon>Bacilli</taxon>
        <taxon>Bacillales</taxon>
        <taxon>Bacillaceae</taxon>
        <taxon>Niallia</taxon>
    </lineage>
</organism>
<dbReference type="GO" id="GO:0004449">
    <property type="term" value="F:isocitrate dehydrogenase (NAD+) activity"/>
    <property type="evidence" value="ECO:0007669"/>
    <property type="project" value="TreeGrafter"/>
</dbReference>
<dbReference type="SMART" id="SM01329">
    <property type="entry name" value="Iso_dh"/>
    <property type="match status" value="1"/>
</dbReference>
<evidence type="ECO:0000259" key="3">
    <source>
        <dbReference type="SMART" id="SM01329"/>
    </source>
</evidence>
<evidence type="ECO:0000313" key="5">
    <source>
        <dbReference type="Proteomes" id="UP000288024"/>
    </source>
</evidence>
<feature type="domain" description="Isopropylmalate dehydrogenase-like" evidence="3">
    <location>
        <begin position="5"/>
        <end position="353"/>
    </location>
</feature>
<dbReference type="GO" id="GO:0051287">
    <property type="term" value="F:NAD binding"/>
    <property type="evidence" value="ECO:0007669"/>
    <property type="project" value="InterPro"/>
</dbReference>
<dbReference type="EMBL" id="RZTZ01000004">
    <property type="protein sequence ID" value="RVT62690.1"/>
    <property type="molecule type" value="Genomic_DNA"/>
</dbReference>
<gene>
    <name evidence="4" type="ORF">EM808_13070</name>
</gene>
<dbReference type="PROSITE" id="PS00470">
    <property type="entry name" value="IDH_IMDH"/>
    <property type="match status" value="1"/>
</dbReference>
<dbReference type="GO" id="GO:0006099">
    <property type="term" value="P:tricarboxylic acid cycle"/>
    <property type="evidence" value="ECO:0007669"/>
    <property type="project" value="TreeGrafter"/>
</dbReference>
<dbReference type="Pfam" id="PF00180">
    <property type="entry name" value="Iso_dh"/>
    <property type="match status" value="1"/>
</dbReference>
<evidence type="ECO:0000256" key="2">
    <source>
        <dbReference type="ARBA" id="ARBA00023002"/>
    </source>
</evidence>
<accession>A0A437KBB4</accession>
<reference evidence="4 5" key="1">
    <citation type="submission" date="2019-01" db="EMBL/GenBank/DDBJ databases">
        <title>Bacillus sp. M5HDSG1-1, whole genome shotgun sequence.</title>
        <authorList>
            <person name="Tuo L."/>
        </authorList>
    </citation>
    <scope>NUCLEOTIDE SEQUENCE [LARGE SCALE GENOMIC DNA]</scope>
    <source>
        <strain evidence="4 5">M5HDSG1-1</strain>
    </source>
</reference>
<dbReference type="PANTHER" id="PTHR11835:SF34">
    <property type="entry name" value="ISOCITRATE DEHYDROGENASE [NAD] SUBUNIT ALPHA, MITOCHONDRIAL"/>
    <property type="match status" value="1"/>
</dbReference>
<dbReference type="InterPro" id="IPR019818">
    <property type="entry name" value="IsoCit/isopropylmalate_DH_CS"/>
</dbReference>
<dbReference type="AlphaFoldDB" id="A0A437KBB4"/>
<protein>
    <submittedName>
        <fullName evidence="4">Isocitrate/isopropylmalate dehydrogenase family protein</fullName>
    </submittedName>
</protein>
<evidence type="ECO:0000256" key="1">
    <source>
        <dbReference type="ARBA" id="ARBA00007769"/>
    </source>
</evidence>
<dbReference type="PANTHER" id="PTHR11835">
    <property type="entry name" value="DECARBOXYLATING DEHYDROGENASES-ISOCITRATE, ISOPROPYLMALATE, TARTRATE"/>
    <property type="match status" value="1"/>
</dbReference>
<comment type="similarity">
    <text evidence="1">Belongs to the isocitrate and isopropylmalate dehydrogenases family.</text>
</comment>
<dbReference type="RefSeq" id="WP_127738641.1">
    <property type="nucleotide sequence ID" value="NZ_JBCMOB010000006.1"/>
</dbReference>
<dbReference type="Proteomes" id="UP000288024">
    <property type="component" value="Unassembled WGS sequence"/>
</dbReference>
<evidence type="ECO:0000313" key="4">
    <source>
        <dbReference type="EMBL" id="RVT62690.1"/>
    </source>
</evidence>